<evidence type="ECO:0000256" key="4">
    <source>
        <dbReference type="ARBA" id="ARBA00022490"/>
    </source>
</evidence>
<feature type="repeat" description="RPEL" evidence="9">
    <location>
        <begin position="633"/>
        <end position="658"/>
    </location>
</feature>
<dbReference type="Proteomes" id="UP000823872">
    <property type="component" value="Chromosome C1"/>
</dbReference>
<reference evidence="12 13" key="1">
    <citation type="submission" date="2021-02" db="EMBL/GenBank/DDBJ databases">
        <title>Safari Cat Assemblies.</title>
        <authorList>
            <person name="Bredemeyer K.R."/>
            <person name="Murphy W.J."/>
        </authorList>
    </citation>
    <scope>NUCLEOTIDE SEQUENCE [LARGE SCALE GENOMIC DNA]</scope>
</reference>
<protein>
    <recommendedName>
        <fullName evidence="10">Phosphatase and actin regulator 4</fullName>
    </recommendedName>
</protein>
<feature type="compositionally biased region" description="Acidic residues" evidence="11">
    <location>
        <begin position="557"/>
        <end position="568"/>
    </location>
</feature>
<comment type="function">
    <text evidence="10">Regulator of protein phosphatase 1 (PP1) required for neural tube and optic fissure closure, and enteric neural crest cell (ENCCs) migration during development. Acts as an activator of PP1. During neural tube closure, localizes to the ventral neural tube and activates PP1, leading to down-regulate cell proliferation within cranial neural tissue and the neural retina. Also acts as a regulator of migration of enteric neural crest cells (ENCCs) by activating PP1, leading to repression of the integrin signaling through the rho/rock pathway.</text>
</comment>
<feature type="compositionally biased region" description="Polar residues" evidence="11">
    <location>
        <begin position="192"/>
        <end position="201"/>
    </location>
</feature>
<dbReference type="PANTHER" id="PTHR12751:SF4">
    <property type="entry name" value="PHOSPHATASE AND ACTIN REGULATOR 4"/>
    <property type="match status" value="1"/>
</dbReference>
<evidence type="ECO:0000256" key="9">
    <source>
        <dbReference type="PROSITE-ProRule" id="PRU00401"/>
    </source>
</evidence>
<feature type="compositionally biased region" description="Pro residues" evidence="11">
    <location>
        <begin position="389"/>
        <end position="411"/>
    </location>
</feature>
<keyword evidence="13" id="KW-1185">Reference proteome</keyword>
<feature type="region of interest" description="Disordered" evidence="11">
    <location>
        <begin position="121"/>
        <end position="445"/>
    </location>
</feature>
<keyword evidence="3 10" id="KW-0217">Developmental protein</keyword>
<dbReference type="Gene3D" id="6.10.140.2130">
    <property type="match status" value="1"/>
</dbReference>
<dbReference type="InterPro" id="IPR004018">
    <property type="entry name" value="RPEL_repeat"/>
</dbReference>
<dbReference type="Pfam" id="PF02755">
    <property type="entry name" value="RPEL"/>
    <property type="match status" value="3"/>
</dbReference>
<dbReference type="Ensembl" id="ENSFCTT00005072074.1">
    <property type="protein sequence ID" value="ENSFCTP00005051081.1"/>
    <property type="gene ID" value="ENSFCTG00005025071.1"/>
</dbReference>
<reference evidence="12" key="2">
    <citation type="submission" date="2025-08" db="UniProtKB">
        <authorList>
            <consortium name="Ensembl"/>
        </authorList>
    </citation>
    <scope>IDENTIFICATION</scope>
    <source>
        <strain evidence="12">breed Abyssinian</strain>
    </source>
</reference>
<evidence type="ECO:0000256" key="3">
    <source>
        <dbReference type="ARBA" id="ARBA00022473"/>
    </source>
</evidence>
<dbReference type="PANTHER" id="PTHR12751">
    <property type="entry name" value="PHOSPHATASE AND ACTIN REGULATOR PHACTR"/>
    <property type="match status" value="1"/>
</dbReference>
<comment type="subcellular location">
    <subcellularLocation>
        <location evidence="10">Cytoplasm</location>
    </subcellularLocation>
    <subcellularLocation>
        <location evidence="10">Cell projection</location>
        <location evidence="10">Lamellipodium</location>
    </subcellularLocation>
</comment>
<keyword evidence="6 10" id="KW-0524">Neurogenesis</keyword>
<reference evidence="12" key="3">
    <citation type="submission" date="2025-09" db="UniProtKB">
        <authorList>
            <consortium name="Ensembl"/>
        </authorList>
    </citation>
    <scope>IDENTIFICATION</scope>
    <source>
        <strain evidence="12">breed Abyssinian</strain>
    </source>
</reference>
<evidence type="ECO:0000313" key="13">
    <source>
        <dbReference type="Proteomes" id="UP000823872"/>
    </source>
</evidence>
<keyword evidence="7 10" id="KW-0009">Actin-binding</keyword>
<feature type="region of interest" description="Disordered" evidence="11">
    <location>
        <begin position="647"/>
        <end position="666"/>
    </location>
</feature>
<dbReference type="SMART" id="SM00707">
    <property type="entry name" value="RPEL"/>
    <property type="match status" value="4"/>
</dbReference>
<dbReference type="PRINTS" id="PR01217">
    <property type="entry name" value="PRICHEXTENSN"/>
</dbReference>
<evidence type="ECO:0000256" key="10">
    <source>
        <dbReference type="RuleBase" id="RU367131"/>
    </source>
</evidence>
<feature type="region of interest" description="Disordered" evidence="11">
    <location>
        <begin position="522"/>
        <end position="621"/>
    </location>
</feature>
<gene>
    <name evidence="12" type="primary">PHACTR4</name>
</gene>
<keyword evidence="8 10" id="KW-0966">Cell projection</keyword>
<dbReference type="Gene3D" id="6.10.140.1750">
    <property type="match status" value="1"/>
</dbReference>
<proteinExistence type="inferred from homology"/>
<comment type="similarity">
    <text evidence="1 10">Belongs to the phosphatase and actin regulator family.</text>
</comment>
<evidence type="ECO:0000256" key="2">
    <source>
        <dbReference type="ARBA" id="ARBA00011844"/>
    </source>
</evidence>
<feature type="repeat" description="RPEL" evidence="9">
    <location>
        <begin position="108"/>
        <end position="133"/>
    </location>
</feature>
<evidence type="ECO:0000313" key="12">
    <source>
        <dbReference type="Ensembl" id="ENSFCTP00005051081.1"/>
    </source>
</evidence>
<keyword evidence="5" id="KW-0677">Repeat</keyword>
<dbReference type="GeneTree" id="ENSGT00940000157582"/>
<evidence type="ECO:0000256" key="11">
    <source>
        <dbReference type="SAM" id="MobiDB-lite"/>
    </source>
</evidence>
<evidence type="ECO:0000256" key="8">
    <source>
        <dbReference type="ARBA" id="ARBA00023273"/>
    </source>
</evidence>
<feature type="compositionally biased region" description="Low complexity" evidence="11">
    <location>
        <begin position="287"/>
        <end position="303"/>
    </location>
</feature>
<evidence type="ECO:0000256" key="5">
    <source>
        <dbReference type="ARBA" id="ARBA00022737"/>
    </source>
</evidence>
<evidence type="ECO:0000256" key="7">
    <source>
        <dbReference type="ARBA" id="ARBA00023203"/>
    </source>
</evidence>
<name>A0ABI7ZVV2_FELCA</name>
<evidence type="ECO:0000256" key="6">
    <source>
        <dbReference type="ARBA" id="ARBA00022902"/>
    </source>
</evidence>
<evidence type="ECO:0000256" key="1">
    <source>
        <dbReference type="ARBA" id="ARBA00009795"/>
    </source>
</evidence>
<dbReference type="GeneID" id="101086663"/>
<dbReference type="PROSITE" id="PS51073">
    <property type="entry name" value="RPEL"/>
    <property type="match status" value="3"/>
</dbReference>
<comment type="subunit">
    <text evidence="2 10">Binds PPP1CA and actin.</text>
</comment>
<keyword evidence="4 10" id="KW-0963">Cytoplasm</keyword>
<feature type="repeat" description="RPEL" evidence="9">
    <location>
        <begin position="671"/>
        <end position="696"/>
    </location>
</feature>
<organism evidence="12 13">
    <name type="scientific">Felis catus</name>
    <name type="common">Cat</name>
    <name type="synonym">Felis silvestris catus</name>
    <dbReference type="NCBI Taxonomy" id="9685"/>
    <lineage>
        <taxon>Eukaryota</taxon>
        <taxon>Metazoa</taxon>
        <taxon>Chordata</taxon>
        <taxon>Craniata</taxon>
        <taxon>Vertebrata</taxon>
        <taxon>Euteleostomi</taxon>
        <taxon>Mammalia</taxon>
        <taxon>Eutheria</taxon>
        <taxon>Laurasiatheria</taxon>
        <taxon>Carnivora</taxon>
        <taxon>Feliformia</taxon>
        <taxon>Felidae</taxon>
        <taxon>Felinae</taxon>
        <taxon>Felis</taxon>
    </lineage>
</organism>
<sequence>MEAPPVTMMPVTGGTINMMEYLLQETIPHLPKLVNSGMEDPFDFSREPWDKEAGQPTADPGMVMDSVEAGDMTPPTKRKSKFSGFGKIFKPWKWRKKKSSDKFKETSEVLERKISMRKPREELVKRGVLLEDSEQGGEDPGKLSHAMLKNGHTTPIGSTTSSSSVQADEESGRITSLRKPVPEEDPKKRLGSTGSQPNSEAESIPENVPKQPLLPPKRPLSSSHEANEGQAKDATSSGGAARSISSTSTAASTSAPAATTPATNPAKTVSSSVPPSPAPRTLPPTPASTNTTATPSLTHTVPAKQPPIPPPKPAHRNSNPVIAELSQAINSGTLLSKPSPPLPPKRGIPSALVPTLESPATATATKAPSDQREKSTCSVGSEPLLMIPPLSPSPPLPTHTPPEPPRSPPFPAKTFQVVPEIELPPSLDLPQEVSQQEDQKKEVPKRMLDHSFGEPHVPCRLPPLPLHIRIQQALTSPLPMTPPLEGSHRAHSLLFEYSDNFSEDSSTLGRTRSLPITIEMLKVPDDEEEEEQTPPSAFTEDVASTSVVPKLPRCLQEEEEEKESDSDSEGPIQYRDEEDEEESHHSALANKVKRKDTLAMKLNHRPSEPELNMNSWPRKSKEEWNEIRHQIGNTLIRRLSQRPTAEELEQRNILQPKNEADRQAEKREIKRRLTRKLSQRPTVAELLARKILRFNEYVEVTDAQDYDRRADKPWTKLTPADKAAIRKELNEFKSSEMEVHEESKHFTRYHRP</sequence>
<feature type="compositionally biased region" description="Pro residues" evidence="11">
    <location>
        <begin position="274"/>
        <end position="286"/>
    </location>
</feature>
<feature type="compositionally biased region" description="Low complexity" evidence="11">
    <location>
        <begin position="234"/>
        <end position="273"/>
    </location>
</feature>
<dbReference type="RefSeq" id="XP_019692040.3">
    <property type="nucleotide sequence ID" value="XM_019836481.3"/>
</dbReference>
<accession>A0ABI7ZVV2</accession>